<dbReference type="HOGENOM" id="CLU_028840_3_1_1"/>
<organism evidence="3">
    <name type="scientific">Caenorhabditis remanei</name>
    <name type="common">Caenorhabditis vulgaris</name>
    <dbReference type="NCBI Taxonomy" id="31234"/>
    <lineage>
        <taxon>Eukaryota</taxon>
        <taxon>Metazoa</taxon>
        <taxon>Ecdysozoa</taxon>
        <taxon>Nematoda</taxon>
        <taxon>Chromadorea</taxon>
        <taxon>Rhabditida</taxon>
        <taxon>Rhabditina</taxon>
        <taxon>Rhabditomorpha</taxon>
        <taxon>Rhabditoidea</taxon>
        <taxon>Rhabditidae</taxon>
        <taxon>Peloderinae</taxon>
        <taxon>Caenorhabditis</taxon>
    </lineage>
</organism>
<protein>
    <recommendedName>
        <fullName evidence="1">Sdz-33 F-box domain-containing protein</fullName>
    </recommendedName>
</protein>
<dbReference type="PANTHER" id="PTHR21503">
    <property type="entry name" value="F-BOX-CONTAINING HYPOTHETICAL PROTEIN C.ELEGANS"/>
    <property type="match status" value="1"/>
</dbReference>
<name>E3NUL5_CAERE</name>
<accession>E3NUL5</accession>
<feature type="domain" description="Sdz-33 F-box" evidence="1">
    <location>
        <begin position="165"/>
        <end position="230"/>
    </location>
</feature>
<gene>
    <name evidence="2" type="ORF">CRE_23274</name>
</gene>
<proteinExistence type="predicted"/>
<dbReference type="EMBL" id="DS270593">
    <property type="protein sequence ID" value="EFO95897.1"/>
    <property type="molecule type" value="Genomic_DNA"/>
</dbReference>
<dbReference type="Pfam" id="PF07735">
    <property type="entry name" value="FBA_2"/>
    <property type="match status" value="1"/>
</dbReference>
<dbReference type="AlphaFoldDB" id="E3NUL5"/>
<sequence length="261" mass="31257">MISKRTRAVAKLMRFYSKYSIRLTVENFMLGIRLYGTKKVASFCFVMTRNILMDGKIREEEWSTIRRVYKYSKNPVNEWKQLCIYVLEIFNKQTIDVLTVCMDEFVDQNVSIIDFLKTNVKSVEECYLYHVYKEKNMDWHIAYLLNNITINGKLCSMVNISNKNFDGKIPKNLKELNIYNSQWIGYEKLLEIDCKSVVLEKNQISNEQWNMFLKKWIAMETHLNLEYLELDYRELDRFRALVLHDIPHEVLDRGVKRVLKT</sequence>
<evidence type="ECO:0000313" key="3">
    <source>
        <dbReference type="Proteomes" id="UP000008281"/>
    </source>
</evidence>
<evidence type="ECO:0000259" key="1">
    <source>
        <dbReference type="Pfam" id="PF07735"/>
    </source>
</evidence>
<dbReference type="InterPro" id="IPR012885">
    <property type="entry name" value="F-box_Sdz-33"/>
</dbReference>
<reference evidence="2" key="1">
    <citation type="submission" date="2007-07" db="EMBL/GenBank/DDBJ databases">
        <title>PCAP assembly of the Caenorhabditis remanei genome.</title>
        <authorList>
            <consortium name="The Caenorhabditis remanei Sequencing Consortium"/>
            <person name="Wilson R.K."/>
        </authorList>
    </citation>
    <scope>NUCLEOTIDE SEQUENCE [LARGE SCALE GENOMIC DNA]</scope>
    <source>
        <strain evidence="2">PB4641</strain>
    </source>
</reference>
<dbReference type="InParanoid" id="E3NUL5"/>
<dbReference type="Proteomes" id="UP000008281">
    <property type="component" value="Unassembled WGS sequence"/>
</dbReference>
<evidence type="ECO:0000313" key="2">
    <source>
        <dbReference type="EMBL" id="EFO95897.1"/>
    </source>
</evidence>
<dbReference type="PANTHER" id="PTHR21503:SF8">
    <property type="entry name" value="F-BOX ASSOCIATED DOMAIN-CONTAINING PROTEIN-RELATED"/>
    <property type="match status" value="1"/>
</dbReference>
<keyword evidence="3" id="KW-1185">Reference proteome</keyword>